<evidence type="ECO:0008006" key="4">
    <source>
        <dbReference type="Google" id="ProtNLM"/>
    </source>
</evidence>
<dbReference type="AlphaFoldDB" id="E0U8Z2"/>
<dbReference type="InterPro" id="IPR026374">
    <property type="entry name" value="Cyano_PEP"/>
</dbReference>
<organism evidence="2 3">
    <name type="scientific">Gloeothece verrucosa (strain PCC 7822)</name>
    <name type="common">Cyanothece sp. (strain PCC 7822)</name>
    <dbReference type="NCBI Taxonomy" id="497965"/>
    <lineage>
        <taxon>Bacteria</taxon>
        <taxon>Bacillati</taxon>
        <taxon>Cyanobacteriota</taxon>
        <taxon>Cyanophyceae</taxon>
        <taxon>Oscillatoriophycideae</taxon>
        <taxon>Chroococcales</taxon>
        <taxon>Aphanothecaceae</taxon>
        <taxon>Gloeothece</taxon>
        <taxon>Gloeothece verrucosa</taxon>
    </lineage>
</organism>
<evidence type="ECO:0000313" key="3">
    <source>
        <dbReference type="Proteomes" id="UP000008206"/>
    </source>
</evidence>
<dbReference type="KEGG" id="cyj:Cyan7822_4213"/>
<keyword evidence="3" id="KW-1185">Reference proteome</keyword>
<accession>E0U8Z2</accession>
<evidence type="ECO:0000256" key="1">
    <source>
        <dbReference type="SAM" id="SignalP"/>
    </source>
</evidence>
<protein>
    <recommendedName>
        <fullName evidence="4">PEP-CTERM protein-sorting domain-containing protein</fullName>
    </recommendedName>
</protein>
<dbReference type="RefSeq" id="WP_013324194.1">
    <property type="nucleotide sequence ID" value="NC_014501.1"/>
</dbReference>
<evidence type="ECO:0000313" key="2">
    <source>
        <dbReference type="EMBL" id="ADN16131.1"/>
    </source>
</evidence>
<gene>
    <name evidence="2" type="ordered locus">Cyan7822_4213</name>
</gene>
<proteinExistence type="predicted"/>
<name>E0U8Z2_GLOV7</name>
<dbReference type="Proteomes" id="UP000008206">
    <property type="component" value="Chromosome"/>
</dbReference>
<dbReference type="HOGENOM" id="CLU_1208141_0_0_3"/>
<dbReference type="STRING" id="497965.Cyan7822_4213"/>
<dbReference type="eggNOG" id="COG4409">
    <property type="taxonomic scope" value="Bacteria"/>
</dbReference>
<dbReference type="OrthoDB" id="517263at2"/>
<reference evidence="3" key="1">
    <citation type="journal article" date="2011" name="MBio">
        <title>Novel metabolic attributes of the genus Cyanothece, comprising a group of unicellular nitrogen-fixing Cyanobacteria.</title>
        <authorList>
            <person name="Bandyopadhyay A."/>
            <person name="Elvitigala T."/>
            <person name="Welsh E."/>
            <person name="Stockel J."/>
            <person name="Liberton M."/>
            <person name="Min H."/>
            <person name="Sherman L.A."/>
            <person name="Pakrasi H.B."/>
        </authorList>
    </citation>
    <scope>NUCLEOTIDE SEQUENCE [LARGE SCALE GENOMIC DNA]</scope>
    <source>
        <strain evidence="3">PCC 7822</strain>
    </source>
</reference>
<dbReference type="EMBL" id="CP002198">
    <property type="protein sequence ID" value="ADN16131.1"/>
    <property type="molecule type" value="Genomic_DNA"/>
</dbReference>
<keyword evidence="1" id="KW-0732">Signal</keyword>
<sequence>MVKYSLLIAGATLSSSLILIADTAWAAQFTIFNTGVDNSGTVLPNNAVDPHYIITSAPPSISTPGLTYAVAAHPAWIPNSSVSKWIGAIPDAGNIGSPTGTYVYQTIFDLTGFIPSTAQLSGLLASDNNILDVLINGTSTGITTPFVGFTSFQPFSVTSGFVDGINTIEFILNAGGTVDALRVEFTSATADAVVPEPLTILGAGTALGLGTVFKRQLSNKQQKEKTSKN</sequence>
<feature type="signal peptide" evidence="1">
    <location>
        <begin position="1"/>
        <end position="26"/>
    </location>
</feature>
<dbReference type="NCBIfam" id="TIGR04155">
    <property type="entry name" value="cyano_PEP"/>
    <property type="match status" value="1"/>
</dbReference>
<feature type="chain" id="PRO_5003141197" description="PEP-CTERM protein-sorting domain-containing protein" evidence="1">
    <location>
        <begin position="27"/>
        <end position="229"/>
    </location>
</feature>